<evidence type="ECO:0000259" key="1">
    <source>
        <dbReference type="PROSITE" id="PS50123"/>
    </source>
</evidence>
<organism evidence="2 3">
    <name type="scientific">Marinobacterium zhoushanense</name>
    <dbReference type="NCBI Taxonomy" id="1679163"/>
    <lineage>
        <taxon>Bacteria</taxon>
        <taxon>Pseudomonadati</taxon>
        <taxon>Pseudomonadota</taxon>
        <taxon>Gammaproteobacteria</taxon>
        <taxon>Oceanospirillales</taxon>
        <taxon>Oceanospirillaceae</taxon>
        <taxon>Marinobacterium</taxon>
    </lineage>
</organism>
<dbReference type="SUPFAM" id="SSF47757">
    <property type="entry name" value="Chemotaxis receptor methyltransferase CheR, N-terminal domain"/>
    <property type="match status" value="1"/>
</dbReference>
<dbReference type="Proteomes" id="UP000629025">
    <property type="component" value="Unassembled WGS sequence"/>
</dbReference>
<dbReference type="Gene3D" id="3.40.50.150">
    <property type="entry name" value="Vaccinia Virus protein VP39"/>
    <property type="match status" value="1"/>
</dbReference>
<proteinExistence type="predicted"/>
<dbReference type="PANTHER" id="PTHR24422:SF8">
    <property type="entry name" value="CHEMOTAXIS PROTEIN"/>
    <property type="match status" value="1"/>
</dbReference>
<dbReference type="PRINTS" id="PR00996">
    <property type="entry name" value="CHERMTFRASE"/>
</dbReference>
<dbReference type="PROSITE" id="PS50123">
    <property type="entry name" value="CHER"/>
    <property type="match status" value="1"/>
</dbReference>
<dbReference type="Pfam" id="PF03705">
    <property type="entry name" value="CheR_N"/>
    <property type="match status" value="1"/>
</dbReference>
<dbReference type="Pfam" id="PF01739">
    <property type="entry name" value="CheR"/>
    <property type="match status" value="1"/>
</dbReference>
<keyword evidence="3" id="KW-1185">Reference proteome</keyword>
<reference evidence="3" key="1">
    <citation type="journal article" date="2019" name="Int. J. Syst. Evol. Microbiol.">
        <title>The Global Catalogue of Microorganisms (GCM) 10K type strain sequencing project: providing services to taxonomists for standard genome sequencing and annotation.</title>
        <authorList>
            <consortium name="The Broad Institute Genomics Platform"/>
            <consortium name="The Broad Institute Genome Sequencing Center for Infectious Disease"/>
            <person name="Wu L."/>
            <person name="Ma J."/>
        </authorList>
    </citation>
    <scope>NUCLEOTIDE SEQUENCE [LARGE SCALE GENOMIC DNA]</scope>
    <source>
        <strain evidence="3">CGMCC 1.15341</strain>
    </source>
</reference>
<comment type="caution">
    <text evidence="2">The sequence shown here is derived from an EMBL/GenBank/DDBJ whole genome shotgun (WGS) entry which is preliminary data.</text>
</comment>
<gene>
    <name evidence="2" type="ORF">GCM10011352_33830</name>
</gene>
<dbReference type="SUPFAM" id="SSF53335">
    <property type="entry name" value="S-adenosyl-L-methionine-dependent methyltransferases"/>
    <property type="match status" value="1"/>
</dbReference>
<sequence>MQGKTNVAEIELTALLECLYQHSGYDFRHYSRSSVQRCLAQHLQVEGLSYVSELIPLVLYRQDALQRLLQCLSVNVTQFYRDPFFFRALQERIFPVLKTFAFFKIWHAGCSSGEEVYSLAILLDEAGLLDRARLYATDFNHGVLAKAREAVFAEEDLDTRQQAYRESGGQGVLKQHFHCRYGVAKPAKHLREHITFAHHNLASDGVFGEMQLIICRNVMIYFDRQLKKRALTLFHQSLYPLGFFCLGDKESLDREMESAHFELVDKRARIYRKQSVNMENLAVEHAGMFTEPE</sequence>
<dbReference type="InterPro" id="IPR022642">
    <property type="entry name" value="CheR_C"/>
</dbReference>
<dbReference type="InterPro" id="IPR050903">
    <property type="entry name" value="Bact_Chemotaxis_MeTrfase"/>
</dbReference>
<dbReference type="InterPro" id="IPR029063">
    <property type="entry name" value="SAM-dependent_MTases_sf"/>
</dbReference>
<feature type="domain" description="CheR-type methyltransferase" evidence="1">
    <location>
        <begin position="1"/>
        <end position="274"/>
    </location>
</feature>
<protein>
    <submittedName>
        <fullName evidence="2">Chemotaxis protein CheR</fullName>
    </submittedName>
</protein>
<dbReference type="PANTHER" id="PTHR24422">
    <property type="entry name" value="CHEMOTAXIS PROTEIN METHYLTRANSFERASE"/>
    <property type="match status" value="1"/>
</dbReference>
<dbReference type="InterPro" id="IPR022641">
    <property type="entry name" value="CheR_N"/>
</dbReference>
<dbReference type="SMART" id="SM00138">
    <property type="entry name" value="MeTrc"/>
    <property type="match status" value="1"/>
</dbReference>
<dbReference type="EMBL" id="BMIJ01000007">
    <property type="protein sequence ID" value="GGC04890.1"/>
    <property type="molecule type" value="Genomic_DNA"/>
</dbReference>
<dbReference type="InterPro" id="IPR000780">
    <property type="entry name" value="CheR_MeTrfase"/>
</dbReference>
<name>A0ABQ1KQ51_9GAMM</name>
<evidence type="ECO:0000313" key="3">
    <source>
        <dbReference type="Proteomes" id="UP000629025"/>
    </source>
</evidence>
<dbReference type="RefSeq" id="WP_188750487.1">
    <property type="nucleotide sequence ID" value="NZ_BMIJ01000007.1"/>
</dbReference>
<evidence type="ECO:0000313" key="2">
    <source>
        <dbReference type="EMBL" id="GGC04890.1"/>
    </source>
</evidence>
<accession>A0ABQ1KQ51</accession>